<gene>
    <name evidence="2" type="ORF">OBRU01_23709</name>
</gene>
<dbReference type="InterPro" id="IPR029308">
    <property type="entry name" value="FANCI_S1"/>
</dbReference>
<evidence type="ECO:0000313" key="2">
    <source>
        <dbReference type="EMBL" id="KOB64761.1"/>
    </source>
</evidence>
<comment type="caution">
    <text evidence="2">The sequence shown here is derived from an EMBL/GenBank/DDBJ whole genome shotgun (WGS) entry which is preliminary data.</text>
</comment>
<organism evidence="2 3">
    <name type="scientific">Operophtera brumata</name>
    <name type="common">Winter moth</name>
    <name type="synonym">Phalaena brumata</name>
    <dbReference type="NCBI Taxonomy" id="104452"/>
    <lineage>
        <taxon>Eukaryota</taxon>
        <taxon>Metazoa</taxon>
        <taxon>Ecdysozoa</taxon>
        <taxon>Arthropoda</taxon>
        <taxon>Hexapoda</taxon>
        <taxon>Insecta</taxon>
        <taxon>Pterygota</taxon>
        <taxon>Neoptera</taxon>
        <taxon>Endopterygota</taxon>
        <taxon>Lepidoptera</taxon>
        <taxon>Glossata</taxon>
        <taxon>Ditrysia</taxon>
        <taxon>Geometroidea</taxon>
        <taxon>Geometridae</taxon>
        <taxon>Larentiinae</taxon>
        <taxon>Operophtera</taxon>
    </lineage>
</organism>
<feature type="non-terminal residue" evidence="2">
    <location>
        <position position="162"/>
    </location>
</feature>
<dbReference type="Proteomes" id="UP000037510">
    <property type="component" value="Unassembled WGS sequence"/>
</dbReference>
<reference evidence="2 3" key="1">
    <citation type="journal article" date="2015" name="Genome Biol. Evol.">
        <title>The genome of winter moth (Operophtera brumata) provides a genomic perspective on sexual dimorphism and phenology.</title>
        <authorList>
            <person name="Derks M.F."/>
            <person name="Smit S."/>
            <person name="Salis L."/>
            <person name="Schijlen E."/>
            <person name="Bossers A."/>
            <person name="Mateman C."/>
            <person name="Pijl A.S."/>
            <person name="de Ridder D."/>
            <person name="Groenen M.A."/>
            <person name="Visser M.E."/>
            <person name="Megens H.J."/>
        </authorList>
    </citation>
    <scope>NUCLEOTIDE SEQUENCE [LARGE SCALE GENOMIC DNA]</scope>
    <source>
        <strain evidence="2">WM2013NL</strain>
        <tissue evidence="2">Head and thorax</tissue>
    </source>
</reference>
<feature type="domain" description="FANCI solenoid 1" evidence="1">
    <location>
        <begin position="69"/>
        <end position="162"/>
    </location>
</feature>
<dbReference type="AlphaFoldDB" id="A0A0L7KNX1"/>
<name>A0A0L7KNX1_OPEBR</name>
<protein>
    <submittedName>
        <fullName evidence="2">Putative Fanconi anemia, complementation group I</fullName>
    </submittedName>
</protein>
<keyword evidence="3" id="KW-1185">Reference proteome</keyword>
<dbReference type="EMBL" id="JTDY01008070">
    <property type="protein sequence ID" value="KOB64761.1"/>
    <property type="molecule type" value="Genomic_DNA"/>
</dbReference>
<proteinExistence type="predicted"/>
<accession>A0A0L7KNX1</accession>
<evidence type="ECO:0000313" key="3">
    <source>
        <dbReference type="Proteomes" id="UP000037510"/>
    </source>
</evidence>
<dbReference type="Pfam" id="PF14675">
    <property type="entry name" value="FANCI_S1"/>
    <property type="match status" value="1"/>
</dbReference>
<sequence>MGEQQVFSELIEIGRIISKREDLQKYCNQQFPMILKGLPRRILHSGGECLLNTILHGLPDNLPESSRNKAKVIELVLETMRKESTSLTHCSGVVSRLCIELPKQLVEDLVRWCNDSVQSIVDDNDENMIWRYVLPECMSILLSTYDTVKHCDTEMPSAEYKE</sequence>
<evidence type="ECO:0000259" key="1">
    <source>
        <dbReference type="Pfam" id="PF14675"/>
    </source>
</evidence>